<dbReference type="Proteomes" id="UP000829398">
    <property type="component" value="Chromosome 3"/>
</dbReference>
<reference evidence="2" key="1">
    <citation type="journal article" date="2023" name="Hortic. Res.">
        <title>A chromosome-level phased genome enabling allele-level studies in sweet orange: a case study on citrus Huanglongbing tolerance.</title>
        <authorList>
            <person name="Wu B."/>
            <person name="Yu Q."/>
            <person name="Deng Z."/>
            <person name="Duan Y."/>
            <person name="Luo F."/>
            <person name="Gmitter F. Jr."/>
        </authorList>
    </citation>
    <scope>NUCLEOTIDE SEQUENCE [LARGE SCALE GENOMIC DNA]</scope>
    <source>
        <strain evidence="2">cv. Valencia</strain>
    </source>
</reference>
<protein>
    <submittedName>
        <fullName evidence="1">RNI-like superfamily protein</fullName>
    </submittedName>
</protein>
<evidence type="ECO:0000313" key="2">
    <source>
        <dbReference type="Proteomes" id="UP000829398"/>
    </source>
</evidence>
<organism evidence="1 2">
    <name type="scientific">Citrus sinensis</name>
    <name type="common">Sweet orange</name>
    <name type="synonym">Citrus aurantium var. sinensis</name>
    <dbReference type="NCBI Taxonomy" id="2711"/>
    <lineage>
        <taxon>Eukaryota</taxon>
        <taxon>Viridiplantae</taxon>
        <taxon>Streptophyta</taxon>
        <taxon>Embryophyta</taxon>
        <taxon>Tracheophyta</taxon>
        <taxon>Spermatophyta</taxon>
        <taxon>Magnoliopsida</taxon>
        <taxon>eudicotyledons</taxon>
        <taxon>Gunneridae</taxon>
        <taxon>Pentapetalae</taxon>
        <taxon>rosids</taxon>
        <taxon>malvids</taxon>
        <taxon>Sapindales</taxon>
        <taxon>Rutaceae</taxon>
        <taxon>Aurantioideae</taxon>
        <taxon>Citrus</taxon>
    </lineage>
</organism>
<sequence length="603" mass="67109">MVKAPSLISLAALAVKRELLLGDDVIPYVCELPADLFDILLTYLPPLALQKLQTKIKPFRDGDDCGSPDYCFENGRKHGRYGNFNTVWKKLFKTRWSGVTDQIEPVDWQQRYWEAHVQGCLDEAAELVVLPSFRGLISDINISDTILNYIGYEQQMNHLACDYSKLSYHCQQFGHYARCLRLQNALCVEETCQLLRESKLQSLVLRWIRFEEHVQALCKLLIQNSETLASLEFLHCKLSPSFVEGICRSLCSKRKRIHKIENLSIDISSFIENCPSSVVVELVSFLSSGRSLCSLKLRHCHLDRDFGRMVFSSLLEASSSLSILDLSGNSIGGWLSKYDRSGPLFSLGAGKSLQSLRLLNLRGNNLCKADARDLGSALVHIPNLEILDISDNTIEDDGIRSLIPYFVQASERCNPLVELYLENCELSGRGVSQLLDTLSTLRRPPTSLSIADNNLGSHIAASLGKFFGTSVQVLNIGAIGLGSSGFRVLQDGVTKELKLVNINISKNRGGVETAKFLSKLMSLAPDLVEVNAGYNLMPLESLTIICSALKVAKGHLQRLDLTGNNWELQPSHVSMLSEFRHNGLPILILPTLQALDVPYDDEP</sequence>
<gene>
    <name evidence="1" type="ORF">KPL71_009841</name>
</gene>
<evidence type="ECO:0000313" key="1">
    <source>
        <dbReference type="EMBL" id="KAH9785012.1"/>
    </source>
</evidence>
<keyword evidence="2" id="KW-1185">Reference proteome</keyword>
<accession>A0ACB8MGJ0</accession>
<proteinExistence type="predicted"/>
<comment type="caution">
    <text evidence="1">The sequence shown here is derived from an EMBL/GenBank/DDBJ whole genome shotgun (WGS) entry which is preliminary data.</text>
</comment>
<dbReference type="EMBL" id="CM039172">
    <property type="protein sequence ID" value="KAH9785012.1"/>
    <property type="molecule type" value="Genomic_DNA"/>
</dbReference>
<name>A0ACB8MGJ0_CITSI</name>